<evidence type="ECO:0000259" key="11">
    <source>
        <dbReference type="Pfam" id="PF08245"/>
    </source>
</evidence>
<keyword evidence="5" id="KW-0547">Nucleotide-binding</keyword>
<dbReference type="PROSITE" id="PS01012">
    <property type="entry name" value="FOLYLPOLYGLU_SYNT_2"/>
    <property type="match status" value="1"/>
</dbReference>
<dbReference type="InterPro" id="IPR013221">
    <property type="entry name" value="Mur_ligase_cen"/>
</dbReference>
<gene>
    <name evidence="12" type="ORF">CSB45_11470</name>
</gene>
<evidence type="ECO:0000256" key="2">
    <source>
        <dbReference type="ARBA" id="ARBA00013025"/>
    </source>
</evidence>
<dbReference type="Gene3D" id="3.40.1190.10">
    <property type="entry name" value="Mur-like, catalytic domain"/>
    <property type="match status" value="1"/>
</dbReference>
<dbReference type="NCBIfam" id="TIGR01499">
    <property type="entry name" value="folC"/>
    <property type="match status" value="1"/>
</dbReference>
<dbReference type="GO" id="GO:0046872">
    <property type="term" value="F:metal ion binding"/>
    <property type="evidence" value="ECO:0007669"/>
    <property type="project" value="UniProtKB-KW"/>
</dbReference>
<keyword evidence="4" id="KW-0479">Metal-binding</keyword>
<comment type="caution">
    <text evidence="12">The sequence shown here is derived from an EMBL/GenBank/DDBJ whole genome shotgun (WGS) entry which is preliminary data.</text>
</comment>
<comment type="similarity">
    <text evidence="1">Belongs to the folylpolyglutamate synthase family.</text>
</comment>
<dbReference type="GO" id="GO:0004326">
    <property type="term" value="F:tetrahydrofolylpolyglutamate synthase activity"/>
    <property type="evidence" value="ECO:0007669"/>
    <property type="project" value="UniProtKB-EC"/>
</dbReference>
<evidence type="ECO:0000256" key="9">
    <source>
        <dbReference type="ARBA" id="ARBA00047493"/>
    </source>
</evidence>
<dbReference type="AlphaFoldDB" id="A0A2G6E2Y1"/>
<evidence type="ECO:0000313" key="12">
    <source>
        <dbReference type="EMBL" id="PID56463.1"/>
    </source>
</evidence>
<dbReference type="Proteomes" id="UP000229740">
    <property type="component" value="Unassembled WGS sequence"/>
</dbReference>
<dbReference type="PANTHER" id="PTHR11136">
    <property type="entry name" value="FOLYLPOLYGLUTAMATE SYNTHASE-RELATED"/>
    <property type="match status" value="1"/>
</dbReference>
<proteinExistence type="inferred from homology"/>
<protein>
    <recommendedName>
        <fullName evidence="2">tetrahydrofolate synthase</fullName>
        <ecNumber evidence="2">6.3.2.17</ecNumber>
    </recommendedName>
    <alternativeName>
        <fullName evidence="8">Tetrahydrofolylpolyglutamate synthase</fullName>
    </alternativeName>
</protein>
<keyword evidence="6" id="KW-0067">ATP-binding</keyword>
<dbReference type="InterPro" id="IPR036615">
    <property type="entry name" value="Mur_ligase_C_dom_sf"/>
</dbReference>
<dbReference type="GO" id="GO:0005524">
    <property type="term" value="F:ATP binding"/>
    <property type="evidence" value="ECO:0007669"/>
    <property type="project" value="UniProtKB-KW"/>
</dbReference>
<keyword evidence="3" id="KW-0436">Ligase</keyword>
<evidence type="ECO:0000256" key="5">
    <source>
        <dbReference type="ARBA" id="ARBA00022741"/>
    </source>
</evidence>
<evidence type="ECO:0000313" key="13">
    <source>
        <dbReference type="Proteomes" id="UP000229740"/>
    </source>
</evidence>
<evidence type="ECO:0000256" key="4">
    <source>
        <dbReference type="ARBA" id="ARBA00022723"/>
    </source>
</evidence>
<evidence type="ECO:0000259" key="10">
    <source>
        <dbReference type="Pfam" id="PF02875"/>
    </source>
</evidence>
<keyword evidence="7" id="KW-0460">Magnesium</keyword>
<evidence type="ECO:0000256" key="8">
    <source>
        <dbReference type="ARBA" id="ARBA00030592"/>
    </source>
</evidence>
<evidence type="ECO:0000256" key="6">
    <source>
        <dbReference type="ARBA" id="ARBA00022840"/>
    </source>
</evidence>
<dbReference type="PIRSF" id="PIRSF001563">
    <property type="entry name" value="Folylpolyglu_synth"/>
    <property type="match status" value="1"/>
</dbReference>
<feature type="domain" description="Mur ligase C-terminal" evidence="10">
    <location>
        <begin position="325"/>
        <end position="448"/>
    </location>
</feature>
<dbReference type="InterPro" id="IPR004101">
    <property type="entry name" value="Mur_ligase_C"/>
</dbReference>
<dbReference type="InterPro" id="IPR018109">
    <property type="entry name" value="Folylpolyglutamate_synth_CS"/>
</dbReference>
<dbReference type="InterPro" id="IPR001645">
    <property type="entry name" value="Folylpolyglutamate_synth"/>
</dbReference>
<dbReference type="InterPro" id="IPR036565">
    <property type="entry name" value="Mur-like_cat_sf"/>
</dbReference>
<dbReference type="GO" id="GO:0005737">
    <property type="term" value="C:cytoplasm"/>
    <property type="evidence" value="ECO:0007669"/>
    <property type="project" value="TreeGrafter"/>
</dbReference>
<reference evidence="12 13" key="1">
    <citation type="submission" date="2017-10" db="EMBL/GenBank/DDBJ databases">
        <title>Novel microbial diversity and functional potential in the marine mammal oral microbiome.</title>
        <authorList>
            <person name="Dudek N.K."/>
            <person name="Sun C.L."/>
            <person name="Burstein D."/>
            <person name="Kantor R.S."/>
            <person name="Aliaga Goltsman D.S."/>
            <person name="Bik E.M."/>
            <person name="Thomas B.C."/>
            <person name="Banfield J.F."/>
            <person name="Relman D.A."/>
        </authorList>
    </citation>
    <scope>NUCLEOTIDE SEQUENCE [LARGE SCALE GENOMIC DNA]</scope>
    <source>
        <strain evidence="12">DOLZORAL124_49_17</strain>
    </source>
</reference>
<dbReference type="Pfam" id="PF02875">
    <property type="entry name" value="Mur_ligase_C"/>
    <property type="match status" value="1"/>
</dbReference>
<dbReference type="Pfam" id="PF08245">
    <property type="entry name" value="Mur_ligase_M"/>
    <property type="match status" value="1"/>
</dbReference>
<dbReference type="SUPFAM" id="SSF53623">
    <property type="entry name" value="MurD-like peptide ligases, catalytic domain"/>
    <property type="match status" value="1"/>
</dbReference>
<evidence type="ECO:0000256" key="7">
    <source>
        <dbReference type="ARBA" id="ARBA00022842"/>
    </source>
</evidence>
<dbReference type="Gene3D" id="3.90.190.20">
    <property type="entry name" value="Mur ligase, C-terminal domain"/>
    <property type="match status" value="1"/>
</dbReference>
<dbReference type="SUPFAM" id="SSF53244">
    <property type="entry name" value="MurD-like peptide ligases, peptide-binding domain"/>
    <property type="match status" value="1"/>
</dbReference>
<accession>A0A2G6E2Y1</accession>
<name>A0A2G6E2Y1_9BACT</name>
<dbReference type="GO" id="GO:0008841">
    <property type="term" value="F:dihydrofolate synthase activity"/>
    <property type="evidence" value="ECO:0007669"/>
    <property type="project" value="TreeGrafter"/>
</dbReference>
<organism evidence="12 13">
    <name type="scientific">candidate division KSB3 bacterium</name>
    <dbReference type="NCBI Taxonomy" id="2044937"/>
    <lineage>
        <taxon>Bacteria</taxon>
        <taxon>candidate division KSB3</taxon>
    </lineage>
</organism>
<evidence type="ECO:0000256" key="1">
    <source>
        <dbReference type="ARBA" id="ARBA00008276"/>
    </source>
</evidence>
<evidence type="ECO:0000256" key="3">
    <source>
        <dbReference type="ARBA" id="ARBA00022598"/>
    </source>
</evidence>
<dbReference type="PANTHER" id="PTHR11136:SF0">
    <property type="entry name" value="DIHYDROFOLATE SYNTHETASE-RELATED"/>
    <property type="match status" value="1"/>
</dbReference>
<dbReference type="EC" id="6.3.2.17" evidence="2"/>
<dbReference type="EMBL" id="PDPS01000034">
    <property type="protein sequence ID" value="PID56463.1"/>
    <property type="molecule type" value="Genomic_DNA"/>
</dbReference>
<sequence length="473" mass="53824">MQIMDCAQYNRYGEAERFLDSLRFTKALPHFVPRKRDGILKKAFGLERVASFLSAAGSPHRKNHYIHITGTSGKSSCCYFTANLLQAQGYRTGLFTSPELCSFTEYFTIDQQLPEIDAIIQLLDHLKPLVDQEYELHNQGHISHFELLLSAAVIYFANRKTDYVVLEAGLGGKDDATNVIEHAEISIITHIGLDHTHILGKTLPEIAFEKAGIVKMNSPLLTAERRPEILELFREQARMMETEVQVLGEDFSLSSVNAEKDRCSFSYHSPLNHFQDLSTKMCGAYQASNAALAIRAMELMAVERGERLDEQSVRDALKSTVIPARYERVQDDPPVILDGAHNPDKIAALLNYLAAWFQQDDIVFVCGFSSGRNPKKMLRSLLRLSRQFYVTRPIVGYRNDEDPLYLKKVLLDLNMHVIAEVHLDPFTALDAAIRYARQYGKTVCVTGSLYLVSHLRQRWYPTHKILQTRRLWS</sequence>
<feature type="domain" description="Mur ligase central" evidence="11">
    <location>
        <begin position="68"/>
        <end position="296"/>
    </location>
</feature>
<comment type="catalytic activity">
    <reaction evidence="9">
        <text>(6S)-5,6,7,8-tetrahydrofolyl-(gamma-L-Glu)(n) + L-glutamate + ATP = (6S)-5,6,7,8-tetrahydrofolyl-(gamma-L-Glu)(n+1) + ADP + phosphate + H(+)</text>
        <dbReference type="Rhea" id="RHEA:10580"/>
        <dbReference type="Rhea" id="RHEA-COMP:14738"/>
        <dbReference type="Rhea" id="RHEA-COMP:14740"/>
        <dbReference type="ChEBI" id="CHEBI:15378"/>
        <dbReference type="ChEBI" id="CHEBI:29985"/>
        <dbReference type="ChEBI" id="CHEBI:30616"/>
        <dbReference type="ChEBI" id="CHEBI:43474"/>
        <dbReference type="ChEBI" id="CHEBI:141005"/>
        <dbReference type="ChEBI" id="CHEBI:456216"/>
        <dbReference type="EC" id="6.3.2.17"/>
    </reaction>
</comment>